<keyword evidence="2" id="KW-0472">Membrane</keyword>
<sequence length="542" mass="54564">MGDTRRVVDGEDRSKLRPLRPAAPLDGPLAESGAAPDPAPGRLPRPRRPWLRAGTPAGPGSEGGPDGERQAPTEEASTPDAAGGTTGEAASATGGVGPAEPRTDAEPAPSTVAGSATDPTAGPDTASHTDAGGATDPAPASDAGADARSDADPKADADTPDTRTDPVPKAGADTTVDTGAGTTTDPAPKADATTAPSPTSDAASAPKSDADSTIGSAGASPTDPATDGPGSAPARRTRGYRVPFAHAVRLGPRRAATAAARATRSWSRRPSGRLTLTGVVLLALVAATAAAGALVVPATIRAPRPVAADATAAPTAPAPGLAPSVPASGLPDGTLPTTAPPTGGLPASPAGGRPADALAGWAQQIGPKVGISPTAMQAYGYAELVLAQTNRSCALSWTTLAAIGFVESSHGQANGATLGADGRATPEIIGLPLDGRDGRMRIIDTDRGQLDRDTTYDRAIGPMQFIPTTWQEVGVDADNDGRKDPHDIDDAALAAANYLCRNGRNLSIPADWWNAILSYNDVRRYAQDVFDTANRYGRASRT</sequence>
<evidence type="ECO:0000256" key="1">
    <source>
        <dbReference type="SAM" id="MobiDB-lite"/>
    </source>
</evidence>
<feature type="compositionally biased region" description="Low complexity" evidence="1">
    <location>
        <begin position="169"/>
        <end position="213"/>
    </location>
</feature>
<keyword evidence="2" id="KW-1133">Transmembrane helix</keyword>
<reference evidence="4" key="1">
    <citation type="submission" date="2022-10" db="EMBL/GenBank/DDBJ databases">
        <title>The complete genomes of actinobacterial strains from the NBC collection.</title>
        <authorList>
            <person name="Joergensen T.S."/>
            <person name="Alvarez Arevalo M."/>
            <person name="Sterndorff E.B."/>
            <person name="Faurdal D."/>
            <person name="Vuksanovic O."/>
            <person name="Mourched A.-S."/>
            <person name="Charusanti P."/>
            <person name="Shaw S."/>
            <person name="Blin K."/>
            <person name="Weber T."/>
        </authorList>
    </citation>
    <scope>NUCLEOTIDE SEQUENCE</scope>
    <source>
        <strain evidence="4">NBC_00256</strain>
    </source>
</reference>
<keyword evidence="4" id="KW-0328">Glycosyltransferase</keyword>
<dbReference type="InterPro" id="IPR043426">
    <property type="entry name" value="MltB-like"/>
</dbReference>
<organism evidence="4 5">
    <name type="scientific">Micromonospora globbae</name>
    <dbReference type="NCBI Taxonomy" id="1894969"/>
    <lineage>
        <taxon>Bacteria</taxon>
        <taxon>Bacillati</taxon>
        <taxon>Actinomycetota</taxon>
        <taxon>Actinomycetes</taxon>
        <taxon>Micromonosporales</taxon>
        <taxon>Micromonosporaceae</taxon>
        <taxon>Micromonospora</taxon>
    </lineage>
</organism>
<dbReference type="PANTHER" id="PTHR30163:SF8">
    <property type="entry name" value="LYTIC MUREIN TRANSGLYCOSYLASE"/>
    <property type="match status" value="1"/>
</dbReference>
<feature type="compositionally biased region" description="Low complexity" evidence="1">
    <location>
        <begin position="81"/>
        <end position="93"/>
    </location>
</feature>
<gene>
    <name evidence="4" type="ORF">OG994_28100</name>
</gene>
<feature type="compositionally biased region" description="Low complexity" evidence="1">
    <location>
        <begin position="129"/>
        <end position="144"/>
    </location>
</feature>
<dbReference type="CDD" id="cd13399">
    <property type="entry name" value="Slt35-like"/>
    <property type="match status" value="1"/>
</dbReference>
<feature type="region of interest" description="Disordered" evidence="1">
    <location>
        <begin position="1"/>
        <end position="240"/>
    </location>
</feature>
<keyword evidence="4" id="KW-0808">Transferase</keyword>
<dbReference type="GO" id="GO:0016757">
    <property type="term" value="F:glycosyltransferase activity"/>
    <property type="evidence" value="ECO:0007669"/>
    <property type="project" value="UniProtKB-KW"/>
</dbReference>
<proteinExistence type="predicted"/>
<feature type="domain" description="Transglycosylase SLT" evidence="3">
    <location>
        <begin position="454"/>
        <end position="503"/>
    </location>
</feature>
<name>A0ABZ1S5Q6_9ACTN</name>
<evidence type="ECO:0000259" key="3">
    <source>
        <dbReference type="Pfam" id="PF13406"/>
    </source>
</evidence>
<evidence type="ECO:0000256" key="2">
    <source>
        <dbReference type="SAM" id="Phobius"/>
    </source>
</evidence>
<dbReference type="SUPFAM" id="SSF53955">
    <property type="entry name" value="Lysozyme-like"/>
    <property type="match status" value="1"/>
</dbReference>
<evidence type="ECO:0000313" key="4">
    <source>
        <dbReference type="EMBL" id="WUP49367.1"/>
    </source>
</evidence>
<dbReference type="Pfam" id="PF13406">
    <property type="entry name" value="SLT_2"/>
    <property type="match status" value="1"/>
</dbReference>
<feature type="compositionally biased region" description="Basic and acidic residues" evidence="1">
    <location>
        <begin position="145"/>
        <end position="166"/>
    </location>
</feature>
<dbReference type="EMBL" id="CP108084">
    <property type="protein sequence ID" value="WUP49367.1"/>
    <property type="molecule type" value="Genomic_DNA"/>
</dbReference>
<protein>
    <submittedName>
        <fullName evidence="4">Lytic murein transglycosylase</fullName>
        <ecNumber evidence="4">2.4.-.-</ecNumber>
    </submittedName>
</protein>
<feature type="compositionally biased region" description="Low complexity" evidence="1">
    <location>
        <begin position="311"/>
        <end position="352"/>
    </location>
</feature>
<dbReference type="Proteomes" id="UP001432190">
    <property type="component" value="Chromosome"/>
</dbReference>
<feature type="region of interest" description="Disordered" evidence="1">
    <location>
        <begin position="311"/>
        <end position="353"/>
    </location>
</feature>
<dbReference type="Gene3D" id="1.10.530.10">
    <property type="match status" value="1"/>
</dbReference>
<feature type="transmembrane region" description="Helical" evidence="2">
    <location>
        <begin position="274"/>
        <end position="296"/>
    </location>
</feature>
<dbReference type="InterPro" id="IPR023346">
    <property type="entry name" value="Lysozyme-like_dom_sf"/>
</dbReference>
<keyword evidence="2" id="KW-0812">Transmembrane</keyword>
<accession>A0ABZ1S5Q6</accession>
<dbReference type="PANTHER" id="PTHR30163">
    <property type="entry name" value="MEMBRANE-BOUND LYTIC MUREIN TRANSGLYCOSYLASE B"/>
    <property type="match status" value="1"/>
</dbReference>
<dbReference type="InterPro" id="IPR031304">
    <property type="entry name" value="SLT_2"/>
</dbReference>
<dbReference type="EC" id="2.4.-.-" evidence="4"/>
<evidence type="ECO:0000313" key="5">
    <source>
        <dbReference type="Proteomes" id="UP001432190"/>
    </source>
</evidence>
<feature type="compositionally biased region" description="Basic and acidic residues" evidence="1">
    <location>
        <begin position="1"/>
        <end position="15"/>
    </location>
</feature>
<keyword evidence="5" id="KW-1185">Reference proteome</keyword>